<protein>
    <submittedName>
        <fullName evidence="6">DNA-binding transcriptional regulator, MarR family</fullName>
    </submittedName>
</protein>
<dbReference type="Pfam" id="PF01047">
    <property type="entry name" value="MarR"/>
    <property type="match status" value="1"/>
</dbReference>
<dbReference type="PANTHER" id="PTHR33164:SF43">
    <property type="entry name" value="HTH-TYPE TRANSCRIPTIONAL REPRESSOR YETL"/>
    <property type="match status" value="1"/>
</dbReference>
<keyword evidence="2 6" id="KW-0238">DNA-binding</keyword>
<evidence type="ECO:0000256" key="4">
    <source>
        <dbReference type="SAM" id="Coils"/>
    </source>
</evidence>
<sequence length="146" mass="16123">MNGSVTFEILQAARAYRLRAGKLLARIGLYPGQDALLSLLDERGPLTMGEAAAALAIQPPTVTKMVNRLASGGFIRTEVDPEDRRKISIALTDAAREKIKEIDAIWRELEFTALTEVESHHQQLKNQLSAITRNLSKGEENARRAS</sequence>
<dbReference type="InterPro" id="IPR039422">
    <property type="entry name" value="MarR/SlyA-like"/>
</dbReference>
<dbReference type="OrthoDB" id="8448256at2"/>
<feature type="domain" description="HTH marR-type" evidence="5">
    <location>
        <begin position="2"/>
        <end position="133"/>
    </location>
</feature>
<dbReference type="InterPro" id="IPR000835">
    <property type="entry name" value="HTH_MarR-typ"/>
</dbReference>
<dbReference type="PANTHER" id="PTHR33164">
    <property type="entry name" value="TRANSCRIPTIONAL REGULATOR, MARR FAMILY"/>
    <property type="match status" value="1"/>
</dbReference>
<dbReference type="Proteomes" id="UP000199647">
    <property type="component" value="Unassembled WGS sequence"/>
</dbReference>
<dbReference type="GO" id="GO:0006950">
    <property type="term" value="P:response to stress"/>
    <property type="evidence" value="ECO:0007669"/>
    <property type="project" value="TreeGrafter"/>
</dbReference>
<feature type="coiled-coil region" evidence="4">
    <location>
        <begin position="114"/>
        <end position="141"/>
    </location>
</feature>
<reference evidence="6 7" key="1">
    <citation type="submission" date="2016-10" db="EMBL/GenBank/DDBJ databases">
        <authorList>
            <person name="de Groot N.N."/>
        </authorList>
    </citation>
    <scope>NUCLEOTIDE SEQUENCE [LARGE SCALE GENOMIC DNA]</scope>
    <source>
        <strain evidence="6 7">A52C2</strain>
    </source>
</reference>
<dbReference type="GO" id="GO:0003677">
    <property type="term" value="F:DNA binding"/>
    <property type="evidence" value="ECO:0007669"/>
    <property type="project" value="UniProtKB-KW"/>
</dbReference>
<proteinExistence type="predicted"/>
<keyword evidence="7" id="KW-1185">Reference proteome</keyword>
<keyword evidence="4" id="KW-0175">Coiled coil</keyword>
<dbReference type="SMART" id="SM00347">
    <property type="entry name" value="HTH_MARR"/>
    <property type="match status" value="1"/>
</dbReference>
<dbReference type="GO" id="GO:0003700">
    <property type="term" value="F:DNA-binding transcription factor activity"/>
    <property type="evidence" value="ECO:0007669"/>
    <property type="project" value="InterPro"/>
</dbReference>
<evidence type="ECO:0000313" key="7">
    <source>
        <dbReference type="Proteomes" id="UP000199647"/>
    </source>
</evidence>
<name>A0A1H9LTY9_9HYPH</name>
<dbReference type="RefSeq" id="WP_092497941.1">
    <property type="nucleotide sequence ID" value="NZ_FOFG01000012.1"/>
</dbReference>
<evidence type="ECO:0000256" key="3">
    <source>
        <dbReference type="ARBA" id="ARBA00023163"/>
    </source>
</evidence>
<organism evidence="6 7">
    <name type="scientific">Faunimonas pinastri</name>
    <dbReference type="NCBI Taxonomy" id="1855383"/>
    <lineage>
        <taxon>Bacteria</taxon>
        <taxon>Pseudomonadati</taxon>
        <taxon>Pseudomonadota</taxon>
        <taxon>Alphaproteobacteria</taxon>
        <taxon>Hyphomicrobiales</taxon>
        <taxon>Afifellaceae</taxon>
        <taxon>Faunimonas</taxon>
    </lineage>
</organism>
<keyword evidence="3" id="KW-0804">Transcription</keyword>
<dbReference type="InterPro" id="IPR036390">
    <property type="entry name" value="WH_DNA-bd_sf"/>
</dbReference>
<dbReference type="InterPro" id="IPR023187">
    <property type="entry name" value="Tscrpt_reg_MarR-type_CS"/>
</dbReference>
<dbReference type="EMBL" id="FOFG01000012">
    <property type="protein sequence ID" value="SER14992.1"/>
    <property type="molecule type" value="Genomic_DNA"/>
</dbReference>
<dbReference type="PROSITE" id="PS01117">
    <property type="entry name" value="HTH_MARR_1"/>
    <property type="match status" value="1"/>
</dbReference>
<evidence type="ECO:0000256" key="2">
    <source>
        <dbReference type="ARBA" id="ARBA00023125"/>
    </source>
</evidence>
<dbReference type="SUPFAM" id="SSF46785">
    <property type="entry name" value="Winged helix' DNA-binding domain"/>
    <property type="match status" value="1"/>
</dbReference>
<evidence type="ECO:0000313" key="6">
    <source>
        <dbReference type="EMBL" id="SER14992.1"/>
    </source>
</evidence>
<dbReference type="AlphaFoldDB" id="A0A1H9LTY9"/>
<gene>
    <name evidence="6" type="ORF">SAMN05216548_11223</name>
</gene>
<dbReference type="PROSITE" id="PS50995">
    <property type="entry name" value="HTH_MARR_2"/>
    <property type="match status" value="1"/>
</dbReference>
<dbReference type="Gene3D" id="1.10.10.10">
    <property type="entry name" value="Winged helix-like DNA-binding domain superfamily/Winged helix DNA-binding domain"/>
    <property type="match status" value="1"/>
</dbReference>
<dbReference type="InterPro" id="IPR036388">
    <property type="entry name" value="WH-like_DNA-bd_sf"/>
</dbReference>
<keyword evidence="1" id="KW-0805">Transcription regulation</keyword>
<accession>A0A1H9LTY9</accession>
<evidence type="ECO:0000256" key="1">
    <source>
        <dbReference type="ARBA" id="ARBA00023015"/>
    </source>
</evidence>
<dbReference type="STRING" id="1855383.SAMN05216548_11223"/>
<evidence type="ECO:0000259" key="5">
    <source>
        <dbReference type="PROSITE" id="PS50995"/>
    </source>
</evidence>